<comment type="caution">
    <text evidence="2">The sequence shown here is derived from an EMBL/GenBank/DDBJ whole genome shotgun (WGS) entry which is preliminary data.</text>
</comment>
<sequence length="87" mass="10042">MNCSLDQKRIEGSSPLSQTYHENFTTNSQDYSNNYFSLSSEMSFLPNIFMDNNVSEEQPQHFFLYFKVIALLIMLFIEAEATAIAEV</sequence>
<dbReference type="AlphaFoldDB" id="A0A397UES8"/>
<evidence type="ECO:0000313" key="3">
    <source>
        <dbReference type="Proteomes" id="UP000266673"/>
    </source>
</evidence>
<proteinExistence type="predicted"/>
<organism evidence="2 3">
    <name type="scientific">Gigaspora rosea</name>
    <dbReference type="NCBI Taxonomy" id="44941"/>
    <lineage>
        <taxon>Eukaryota</taxon>
        <taxon>Fungi</taxon>
        <taxon>Fungi incertae sedis</taxon>
        <taxon>Mucoromycota</taxon>
        <taxon>Glomeromycotina</taxon>
        <taxon>Glomeromycetes</taxon>
        <taxon>Diversisporales</taxon>
        <taxon>Gigasporaceae</taxon>
        <taxon>Gigaspora</taxon>
    </lineage>
</organism>
<keyword evidence="1" id="KW-0472">Membrane</keyword>
<keyword evidence="3" id="KW-1185">Reference proteome</keyword>
<keyword evidence="1" id="KW-1133">Transmembrane helix</keyword>
<dbReference type="Proteomes" id="UP000266673">
    <property type="component" value="Unassembled WGS sequence"/>
</dbReference>
<evidence type="ECO:0000256" key="1">
    <source>
        <dbReference type="SAM" id="Phobius"/>
    </source>
</evidence>
<protein>
    <submittedName>
        <fullName evidence="2">Uncharacterized protein</fullName>
    </submittedName>
</protein>
<keyword evidence="1" id="KW-0812">Transmembrane</keyword>
<accession>A0A397UES8</accession>
<gene>
    <name evidence="2" type="ORF">C2G38_2210660</name>
</gene>
<name>A0A397UES8_9GLOM</name>
<feature type="transmembrane region" description="Helical" evidence="1">
    <location>
        <begin position="62"/>
        <end position="85"/>
    </location>
</feature>
<dbReference type="EMBL" id="QKWP01001458">
    <property type="protein sequence ID" value="RIB08815.1"/>
    <property type="molecule type" value="Genomic_DNA"/>
</dbReference>
<evidence type="ECO:0000313" key="2">
    <source>
        <dbReference type="EMBL" id="RIB08815.1"/>
    </source>
</evidence>
<reference evidence="2 3" key="1">
    <citation type="submission" date="2018-06" db="EMBL/GenBank/DDBJ databases">
        <title>Comparative genomics reveals the genomic features of Rhizophagus irregularis, R. cerebriforme, R. diaphanum and Gigaspora rosea, and their symbiotic lifestyle signature.</title>
        <authorList>
            <person name="Morin E."/>
            <person name="San Clemente H."/>
            <person name="Chen E.C.H."/>
            <person name="De La Providencia I."/>
            <person name="Hainaut M."/>
            <person name="Kuo A."/>
            <person name="Kohler A."/>
            <person name="Murat C."/>
            <person name="Tang N."/>
            <person name="Roy S."/>
            <person name="Loubradou J."/>
            <person name="Henrissat B."/>
            <person name="Grigoriev I.V."/>
            <person name="Corradi N."/>
            <person name="Roux C."/>
            <person name="Martin F.M."/>
        </authorList>
    </citation>
    <scope>NUCLEOTIDE SEQUENCE [LARGE SCALE GENOMIC DNA]</scope>
    <source>
        <strain evidence="2 3">DAOM 194757</strain>
    </source>
</reference>